<dbReference type="AlphaFoldDB" id="A0A9J6RK70"/>
<gene>
    <name evidence="3" type="ORF">O0V09_06305</name>
</gene>
<organism evidence="3 4">
    <name type="scientific">Dasania phycosphaerae</name>
    <dbReference type="NCBI Taxonomy" id="2950436"/>
    <lineage>
        <taxon>Bacteria</taxon>
        <taxon>Pseudomonadati</taxon>
        <taxon>Pseudomonadota</taxon>
        <taxon>Gammaproteobacteria</taxon>
        <taxon>Cellvibrionales</taxon>
        <taxon>Spongiibacteraceae</taxon>
        <taxon>Dasania</taxon>
    </lineage>
</organism>
<dbReference type="InterPro" id="IPR003646">
    <property type="entry name" value="SH3-like_bac-type"/>
</dbReference>
<feature type="domain" description="SH3b" evidence="2">
    <location>
        <begin position="39"/>
        <end position="88"/>
    </location>
</feature>
<accession>A0A9J6RK70</accession>
<comment type="caution">
    <text evidence="3">The sequence shown here is derived from an EMBL/GenBank/DDBJ whole genome shotgun (WGS) entry which is preliminary data.</text>
</comment>
<dbReference type="InterPro" id="IPR011250">
    <property type="entry name" value="OMP/PagP_B-barrel"/>
</dbReference>
<keyword evidence="4" id="KW-1185">Reference proteome</keyword>
<reference evidence="3 4" key="1">
    <citation type="submission" date="2022-12" db="EMBL/GenBank/DDBJ databases">
        <title>Dasania phycosphaerae sp. nov., isolated from particulate material of the south coast of Korea.</title>
        <authorList>
            <person name="Jiang Y."/>
        </authorList>
    </citation>
    <scope>NUCLEOTIDE SEQUENCE [LARGE SCALE GENOMIC DNA]</scope>
    <source>
        <strain evidence="3 4">GY-19</strain>
    </source>
</reference>
<dbReference type="Proteomes" id="UP001069090">
    <property type="component" value="Unassembled WGS sequence"/>
</dbReference>
<evidence type="ECO:0000256" key="1">
    <source>
        <dbReference type="SAM" id="SignalP"/>
    </source>
</evidence>
<dbReference type="Pfam" id="PF08239">
    <property type="entry name" value="SH3_3"/>
    <property type="match status" value="1"/>
</dbReference>
<dbReference type="Gene3D" id="2.40.160.20">
    <property type="match status" value="1"/>
</dbReference>
<keyword evidence="1" id="KW-0732">Signal</keyword>
<protein>
    <submittedName>
        <fullName evidence="3">SH3 domain-containing protein</fullName>
    </submittedName>
</protein>
<evidence type="ECO:0000259" key="2">
    <source>
        <dbReference type="Pfam" id="PF08239"/>
    </source>
</evidence>
<evidence type="ECO:0000313" key="4">
    <source>
        <dbReference type="Proteomes" id="UP001069090"/>
    </source>
</evidence>
<sequence length="250" mass="27826">MIKLTSYTTFLFLLLTLSVSVKTLADSEYFQAQIAEPYLNIHQGPGKGHTVFYVAERGETISIIKSKTDWYKVETANGIQGWAHASAIALTLDSRQQPLDISLPDFASSQHRTWETGLQIGDFGGSDALSVYGSYFLTDNLSIEASYLETYGLTSNGSGSFIGISHQPFPQWRISPFVSVGGGRYQTQPKSNLAATKKRNDNVSYTAAGLRMYLAQRLLLRLQYSNYLIISNRDDDEEIEAWTLGISAFY</sequence>
<dbReference type="EMBL" id="JAPTGG010000004">
    <property type="protein sequence ID" value="MCZ0864804.1"/>
    <property type="molecule type" value="Genomic_DNA"/>
</dbReference>
<name>A0A9J6RK70_9GAMM</name>
<dbReference type="Gene3D" id="2.30.30.40">
    <property type="entry name" value="SH3 Domains"/>
    <property type="match status" value="1"/>
</dbReference>
<proteinExistence type="predicted"/>
<dbReference type="SUPFAM" id="SSF56925">
    <property type="entry name" value="OMPA-like"/>
    <property type="match status" value="1"/>
</dbReference>
<feature type="chain" id="PRO_5039915670" evidence="1">
    <location>
        <begin position="26"/>
        <end position="250"/>
    </location>
</feature>
<evidence type="ECO:0000313" key="3">
    <source>
        <dbReference type="EMBL" id="MCZ0864804.1"/>
    </source>
</evidence>
<feature type="signal peptide" evidence="1">
    <location>
        <begin position="1"/>
        <end position="25"/>
    </location>
</feature>
<dbReference type="RefSeq" id="WP_258330957.1">
    <property type="nucleotide sequence ID" value="NZ_JAPTGG010000004.1"/>
</dbReference>